<gene>
    <name evidence="1" type="ORF">OCBIM_22004878mg</name>
</gene>
<protein>
    <submittedName>
        <fullName evidence="1">Uncharacterized protein</fullName>
    </submittedName>
</protein>
<dbReference type="AlphaFoldDB" id="A0A0L8HVK3"/>
<sequence length="108" mass="11925">MCVCVTNQPITSRCVHSTLPSSIFSQKEKVAYLQGCASSFFTNSHTRIGCIMYIKTQAISPCIAVYNSPTNSGCSHHSHVPICDNARITLGNVTWALIKFFFIVKLTH</sequence>
<proteinExistence type="predicted"/>
<accession>A0A0L8HVK3</accession>
<name>A0A0L8HVK3_OCTBM</name>
<evidence type="ECO:0000313" key="1">
    <source>
        <dbReference type="EMBL" id="KOF93226.1"/>
    </source>
</evidence>
<reference evidence="1" key="1">
    <citation type="submission" date="2015-07" db="EMBL/GenBank/DDBJ databases">
        <title>MeaNS - Measles Nucleotide Surveillance Program.</title>
        <authorList>
            <person name="Tran T."/>
            <person name="Druce J."/>
        </authorList>
    </citation>
    <scope>NUCLEOTIDE SEQUENCE</scope>
    <source>
        <strain evidence="1">UCB-OBI-ISO-001</strain>
        <tissue evidence="1">Gonad</tissue>
    </source>
</reference>
<organism evidence="1">
    <name type="scientific">Octopus bimaculoides</name>
    <name type="common">California two-spotted octopus</name>
    <dbReference type="NCBI Taxonomy" id="37653"/>
    <lineage>
        <taxon>Eukaryota</taxon>
        <taxon>Metazoa</taxon>
        <taxon>Spiralia</taxon>
        <taxon>Lophotrochozoa</taxon>
        <taxon>Mollusca</taxon>
        <taxon>Cephalopoda</taxon>
        <taxon>Coleoidea</taxon>
        <taxon>Octopodiformes</taxon>
        <taxon>Octopoda</taxon>
        <taxon>Incirrata</taxon>
        <taxon>Octopodidae</taxon>
        <taxon>Octopus</taxon>
    </lineage>
</organism>
<dbReference type="EMBL" id="KQ417211">
    <property type="protein sequence ID" value="KOF93226.1"/>
    <property type="molecule type" value="Genomic_DNA"/>
</dbReference>